<keyword evidence="4" id="KW-1185">Reference proteome</keyword>
<keyword evidence="2" id="KW-0732">Signal</keyword>
<reference evidence="3" key="2">
    <citation type="submission" date="2025-09" db="UniProtKB">
        <authorList>
            <consortium name="Ensembl"/>
        </authorList>
    </citation>
    <scope>IDENTIFICATION</scope>
</reference>
<evidence type="ECO:0008006" key="5">
    <source>
        <dbReference type="Google" id="ProtNLM"/>
    </source>
</evidence>
<evidence type="ECO:0000313" key="3">
    <source>
        <dbReference type="Ensembl" id="ENSCANP00000010409.1"/>
    </source>
</evidence>
<feature type="chain" id="PRO_5014371258" description="Interferon lambda 4 (gene/pseudogene)" evidence="2">
    <location>
        <begin position="24"/>
        <end position="203"/>
    </location>
</feature>
<name>A0A2K5I1A4_COLAP</name>
<dbReference type="STRING" id="336983.ENSCANP00000010409"/>
<accession>A0A2K5I1A4</accession>
<protein>
    <recommendedName>
        <fullName evidence="5">Interferon lambda 4 (gene/pseudogene)</fullName>
    </recommendedName>
</protein>
<sequence>MRPGSVWAAVAAGLWVLCTVGAATPPALPALALPLVGAPDAGDGQGAEGPLRDLCAPGTLAPPASLHPQAHGESQRCANLSRLAGKPIQTRVGSSGCPQIQARVCSWEDHGQMQRGAPFFAFSICLVSHLQLELAGPGSSRKVPGAPRRRHKPRRAVSAAGNTGLACREERARLTLRLGAAGLDGSSWEGRARLSPAALPPGL</sequence>
<feature type="region of interest" description="Disordered" evidence="1">
    <location>
        <begin position="136"/>
        <end position="162"/>
    </location>
</feature>
<dbReference type="Ensembl" id="ENSCANT00000033297.1">
    <property type="protein sequence ID" value="ENSCANP00000010409.1"/>
    <property type="gene ID" value="ENSCANG00000028618.1"/>
</dbReference>
<proteinExistence type="predicted"/>
<dbReference type="AlphaFoldDB" id="A0A2K5I1A4"/>
<evidence type="ECO:0000313" key="4">
    <source>
        <dbReference type="Proteomes" id="UP000233080"/>
    </source>
</evidence>
<evidence type="ECO:0000256" key="1">
    <source>
        <dbReference type="SAM" id="MobiDB-lite"/>
    </source>
</evidence>
<reference evidence="3" key="1">
    <citation type="submission" date="2025-08" db="UniProtKB">
        <authorList>
            <consortium name="Ensembl"/>
        </authorList>
    </citation>
    <scope>IDENTIFICATION</scope>
</reference>
<feature type="signal peptide" evidence="2">
    <location>
        <begin position="1"/>
        <end position="23"/>
    </location>
</feature>
<evidence type="ECO:0000256" key="2">
    <source>
        <dbReference type="SAM" id="SignalP"/>
    </source>
</evidence>
<organism evidence="3 4">
    <name type="scientific">Colobus angolensis palliatus</name>
    <name type="common">Peters' Angolan colobus</name>
    <dbReference type="NCBI Taxonomy" id="336983"/>
    <lineage>
        <taxon>Eukaryota</taxon>
        <taxon>Metazoa</taxon>
        <taxon>Chordata</taxon>
        <taxon>Craniata</taxon>
        <taxon>Vertebrata</taxon>
        <taxon>Euteleostomi</taxon>
        <taxon>Mammalia</taxon>
        <taxon>Eutheria</taxon>
        <taxon>Euarchontoglires</taxon>
        <taxon>Primates</taxon>
        <taxon>Haplorrhini</taxon>
        <taxon>Catarrhini</taxon>
        <taxon>Cercopithecidae</taxon>
        <taxon>Colobinae</taxon>
        <taxon>Colobus</taxon>
    </lineage>
</organism>
<dbReference type="Proteomes" id="UP000233080">
    <property type="component" value="Unassembled WGS sequence"/>
</dbReference>